<dbReference type="OrthoDB" id="9773807at2"/>
<keyword evidence="2" id="KW-0285">Flavoprotein</keyword>
<dbReference type="InterPro" id="IPR000415">
    <property type="entry name" value="Nitroreductase-like"/>
</dbReference>
<dbReference type="GO" id="GO:0000166">
    <property type="term" value="F:nucleotide binding"/>
    <property type="evidence" value="ECO:0007669"/>
    <property type="project" value="UniProtKB-KW"/>
</dbReference>
<keyword evidence="14" id="KW-1185">Reference proteome</keyword>
<evidence type="ECO:0000256" key="6">
    <source>
        <dbReference type="ARBA" id="ARBA00023002"/>
    </source>
</evidence>
<dbReference type="SUPFAM" id="SSF55469">
    <property type="entry name" value="FMN-dependent nitroreductase-like"/>
    <property type="match status" value="1"/>
</dbReference>
<evidence type="ECO:0000259" key="12">
    <source>
        <dbReference type="Pfam" id="PF00881"/>
    </source>
</evidence>
<evidence type="ECO:0000256" key="10">
    <source>
        <dbReference type="ARBA" id="ARBA00066311"/>
    </source>
</evidence>
<dbReference type="Gene3D" id="3.40.109.10">
    <property type="entry name" value="NADH Oxidase"/>
    <property type="match status" value="1"/>
</dbReference>
<dbReference type="GO" id="GO:0009236">
    <property type="term" value="P:cobalamin biosynthetic process"/>
    <property type="evidence" value="ECO:0007669"/>
    <property type="project" value="UniProtKB-ARBA"/>
</dbReference>
<sequence>MHINQAERDALYKVIYSRRDVRKDFLSTPINDDVIQRILAAAHHAPSVGFSQPWDFILVSKEQTKQAIKQGYQAASEESAKLFADDKRETYQSFKLEGILEAPLGICVTCDRERNGPVVIGRTIKPEMDLYSTVCAIQNMWLAARAENLGLGWVSIIHDEVLRSALNIPERLEIIGYLCIGYVSGFEDKPELEQFGWLERENLSQLVHHEQWSDKTK</sequence>
<proteinExistence type="inferred from homology"/>
<dbReference type="STRING" id="1331007.AALB_1268"/>
<dbReference type="FunFam" id="3.40.109.10:FF:000013">
    <property type="entry name" value="5,6-dimethylbenzimidazole synthase"/>
    <property type="match status" value="1"/>
</dbReference>
<evidence type="ECO:0000256" key="7">
    <source>
        <dbReference type="ARBA" id="ARBA00023027"/>
    </source>
</evidence>
<name>R9PIV5_AGAAL</name>
<keyword evidence="7" id="KW-0520">NAD</keyword>
<dbReference type="Proteomes" id="UP000014461">
    <property type="component" value="Unassembled WGS sequence"/>
</dbReference>
<evidence type="ECO:0000256" key="2">
    <source>
        <dbReference type="ARBA" id="ARBA00022630"/>
    </source>
</evidence>
<comment type="catalytic activity">
    <reaction evidence="8">
        <text>FMNH2 + O2 = dialurate + 5,6-dimethylbenzimidazole + D-erythrose 4-phosphate + H(+)</text>
        <dbReference type="Rhea" id="RHEA:27345"/>
        <dbReference type="ChEBI" id="CHEBI:15378"/>
        <dbReference type="ChEBI" id="CHEBI:15379"/>
        <dbReference type="ChEBI" id="CHEBI:15890"/>
        <dbReference type="ChEBI" id="CHEBI:16897"/>
        <dbReference type="ChEBI" id="CHEBI:57618"/>
        <dbReference type="ChEBI" id="CHEBI:140629"/>
        <dbReference type="EC" id="1.13.11.79"/>
    </reaction>
</comment>
<gene>
    <name evidence="13" type="ORF">AALB_1268</name>
</gene>
<evidence type="ECO:0000256" key="11">
    <source>
        <dbReference type="ARBA" id="ARBA00068702"/>
    </source>
</evidence>
<dbReference type="InterPro" id="IPR012825">
    <property type="entry name" value="BluB"/>
</dbReference>
<comment type="similarity">
    <text evidence="9">Belongs to the BluB family.</text>
</comment>
<organism evidence="13 14">
    <name type="scientific">Agarivorans albus MKT 106</name>
    <dbReference type="NCBI Taxonomy" id="1331007"/>
    <lineage>
        <taxon>Bacteria</taxon>
        <taxon>Pseudomonadati</taxon>
        <taxon>Pseudomonadota</taxon>
        <taxon>Gammaproteobacteria</taxon>
        <taxon>Alteromonadales</taxon>
        <taxon>Alteromonadaceae</taxon>
        <taxon>Agarivorans</taxon>
    </lineage>
</organism>
<dbReference type="EMBL" id="BARX01000006">
    <property type="protein sequence ID" value="GAD01188.1"/>
    <property type="molecule type" value="Genomic_DNA"/>
</dbReference>
<accession>R9PIV5</accession>
<dbReference type="EC" id="1.13.11.79" evidence="10"/>
<evidence type="ECO:0000256" key="8">
    <source>
        <dbReference type="ARBA" id="ARBA00051314"/>
    </source>
</evidence>
<dbReference type="InterPro" id="IPR029479">
    <property type="entry name" value="Nitroreductase"/>
</dbReference>
<keyword evidence="5" id="KW-0521">NADP</keyword>
<feature type="domain" description="Nitroreductase" evidence="12">
    <location>
        <begin position="15"/>
        <end position="182"/>
    </location>
</feature>
<dbReference type="AlphaFoldDB" id="R9PIV5"/>
<dbReference type="GO" id="GO:0102919">
    <property type="term" value="F:5,6-dimethylbenzimidazole synthase activity"/>
    <property type="evidence" value="ECO:0007669"/>
    <property type="project" value="UniProtKB-EC"/>
</dbReference>
<evidence type="ECO:0000313" key="14">
    <source>
        <dbReference type="Proteomes" id="UP000014461"/>
    </source>
</evidence>
<dbReference type="PANTHER" id="PTHR23026:SF90">
    <property type="entry name" value="IODOTYROSINE DEIODINASE 1"/>
    <property type="match status" value="1"/>
</dbReference>
<evidence type="ECO:0000256" key="1">
    <source>
        <dbReference type="ARBA" id="ARBA00011823"/>
    </source>
</evidence>
<comment type="subunit">
    <text evidence="1">Homooctamer.</text>
</comment>
<dbReference type="Pfam" id="PF00881">
    <property type="entry name" value="Nitroreductase"/>
    <property type="match status" value="1"/>
</dbReference>
<protein>
    <recommendedName>
        <fullName evidence="11">5,6-dimethylbenzimidazole synthase</fullName>
        <ecNumber evidence="10">1.13.11.79</ecNumber>
    </recommendedName>
</protein>
<comment type="caution">
    <text evidence="13">The sequence shown here is derived from an EMBL/GenBank/DDBJ whole genome shotgun (WGS) entry which is preliminary data.</text>
</comment>
<dbReference type="PANTHER" id="PTHR23026">
    <property type="entry name" value="NADPH NITROREDUCTASE"/>
    <property type="match status" value="1"/>
</dbReference>
<keyword evidence="3" id="KW-0288">FMN</keyword>
<keyword evidence="6" id="KW-0560">Oxidoreductase</keyword>
<reference evidence="13" key="1">
    <citation type="journal article" date="2013" name="Genome Announc.">
        <title>Draft Genome Sequence of Agarivorans albus Strain MKT 106T, an Agarolytic Marine Bacterium.</title>
        <authorList>
            <person name="Yasuike M."/>
            <person name="Nakamura Y."/>
            <person name="Kai W."/>
            <person name="Fujiwara A."/>
            <person name="Fukui Y."/>
            <person name="Satomi M."/>
            <person name="Sano M."/>
        </authorList>
    </citation>
    <scope>NUCLEOTIDE SEQUENCE [LARGE SCALE GENOMIC DNA]</scope>
</reference>
<dbReference type="CDD" id="cd02145">
    <property type="entry name" value="BluB"/>
    <property type="match status" value="1"/>
</dbReference>
<keyword evidence="4" id="KW-0547">Nucleotide-binding</keyword>
<dbReference type="NCBIfam" id="TIGR02476">
    <property type="entry name" value="BluB"/>
    <property type="match status" value="1"/>
</dbReference>
<dbReference type="RefSeq" id="WP_016400956.1">
    <property type="nucleotide sequence ID" value="NZ_BARX01000006.1"/>
</dbReference>
<evidence type="ECO:0000256" key="9">
    <source>
        <dbReference type="ARBA" id="ARBA00061097"/>
    </source>
</evidence>
<dbReference type="InterPro" id="IPR050627">
    <property type="entry name" value="Nitroreductase/BluB"/>
</dbReference>
<evidence type="ECO:0000313" key="13">
    <source>
        <dbReference type="EMBL" id="GAD01188.1"/>
    </source>
</evidence>
<evidence type="ECO:0000256" key="5">
    <source>
        <dbReference type="ARBA" id="ARBA00022857"/>
    </source>
</evidence>
<evidence type="ECO:0000256" key="3">
    <source>
        <dbReference type="ARBA" id="ARBA00022643"/>
    </source>
</evidence>
<evidence type="ECO:0000256" key="4">
    <source>
        <dbReference type="ARBA" id="ARBA00022741"/>
    </source>
</evidence>